<reference evidence="1 2" key="1">
    <citation type="journal article" date="2015" name="Int. J. Syst. Evol. Microbiol.">
        <title>M ethanocaldococcus bathoardescens sp. nov., a hyperthermophilic methanogen isolated from a volcanically active deep-sea hydrothermal vent.</title>
        <authorList>
            <person name="Stewart L.C."/>
            <person name="Jung J.H."/>
            <person name="Kim Y.T."/>
            <person name="Kwon S.W."/>
            <person name="Park C.S."/>
            <person name="Holden J.F."/>
        </authorList>
    </citation>
    <scope>NUCLEOTIDE SEQUENCE [LARGE SCALE GENOMIC DNA]</scope>
    <source>
        <strain evidence="1 2">JH146</strain>
    </source>
</reference>
<gene>
    <name evidence="1" type="ORF">JH146_1644</name>
</gene>
<evidence type="ECO:0008006" key="3">
    <source>
        <dbReference type="Google" id="ProtNLM"/>
    </source>
</evidence>
<dbReference type="GeneID" id="24892282"/>
<keyword evidence="2" id="KW-1185">Reference proteome</keyword>
<organism evidence="1 2">
    <name type="scientific">Methanocaldococcus bathoardescens</name>
    <dbReference type="NCBI Taxonomy" id="1301915"/>
    <lineage>
        <taxon>Archaea</taxon>
        <taxon>Methanobacteriati</taxon>
        <taxon>Methanobacteriota</taxon>
        <taxon>Methanomada group</taxon>
        <taxon>Methanococci</taxon>
        <taxon>Methanococcales</taxon>
        <taxon>Methanocaldococcaceae</taxon>
        <taxon>Methanocaldococcus</taxon>
    </lineage>
</organism>
<evidence type="ECO:0000313" key="1">
    <source>
        <dbReference type="EMBL" id="AIJ06486.1"/>
    </source>
</evidence>
<dbReference type="InterPro" id="IPR019209">
    <property type="entry name" value="DUF2098"/>
</dbReference>
<dbReference type="AlphaFoldDB" id="A0A076LE47"/>
<dbReference type="OrthoDB" id="52973at2157"/>
<proteinExistence type="predicted"/>
<dbReference type="Pfam" id="PF09871">
    <property type="entry name" value="DUF2098"/>
    <property type="match status" value="1"/>
</dbReference>
<accession>A0A076LE47</accession>
<dbReference type="KEGG" id="mjh:JH146_1644"/>
<dbReference type="RefSeq" id="WP_173400846.1">
    <property type="nucleotide sequence ID" value="NZ_CP009149.1"/>
</dbReference>
<evidence type="ECO:0000313" key="2">
    <source>
        <dbReference type="Proteomes" id="UP000028781"/>
    </source>
</evidence>
<dbReference type="STRING" id="1301915.JH146_1644"/>
<dbReference type="PIRSF" id="PIRSF037053">
    <property type="entry name" value="UCP037053"/>
    <property type="match status" value="1"/>
</dbReference>
<dbReference type="EMBL" id="CP009149">
    <property type="protein sequence ID" value="AIJ06486.1"/>
    <property type="molecule type" value="Genomic_DNA"/>
</dbReference>
<dbReference type="HOGENOM" id="CLU_159088_1_1_2"/>
<protein>
    <recommendedName>
        <fullName evidence="3">KOW domain-containing protein</fullName>
    </recommendedName>
</protein>
<name>A0A076LE47_9EURY</name>
<dbReference type="Proteomes" id="UP000028781">
    <property type="component" value="Chromosome"/>
</dbReference>
<dbReference type="InterPro" id="IPR017099">
    <property type="entry name" value="UCP037053"/>
</dbReference>
<sequence>MDEIDIKVGDYVVYINTGTKGRVVDIRKDENGDVWVVLDNNLMYRPHLLRVIDKSKMTERKDDIDEVVRKLEKEELEEGKLTDIDLGDACGAG</sequence>